<evidence type="ECO:0000313" key="3">
    <source>
        <dbReference type="Proteomes" id="UP000625283"/>
    </source>
</evidence>
<comment type="caution">
    <text evidence="2">The sequence shown here is derived from an EMBL/GenBank/DDBJ whole genome shotgun (WGS) entry which is preliminary data.</text>
</comment>
<keyword evidence="3" id="KW-1185">Reference proteome</keyword>
<dbReference type="EMBL" id="JAERTY010000008">
    <property type="protein sequence ID" value="MBL1410144.1"/>
    <property type="molecule type" value="Genomic_DNA"/>
</dbReference>
<name>A0ABS1R6F5_9SPHI</name>
<evidence type="ECO:0008006" key="4">
    <source>
        <dbReference type="Google" id="ProtNLM"/>
    </source>
</evidence>
<keyword evidence="1" id="KW-0732">Signal</keyword>
<evidence type="ECO:0000313" key="2">
    <source>
        <dbReference type="EMBL" id="MBL1410144.1"/>
    </source>
</evidence>
<proteinExistence type="predicted"/>
<protein>
    <recommendedName>
        <fullName evidence="4">Outer membrane protein beta-barrel domain-containing protein</fullName>
    </recommendedName>
</protein>
<organism evidence="2 3">
    <name type="scientific">Sphingobacterium faecale</name>
    <dbReference type="NCBI Taxonomy" id="2803775"/>
    <lineage>
        <taxon>Bacteria</taxon>
        <taxon>Pseudomonadati</taxon>
        <taxon>Bacteroidota</taxon>
        <taxon>Sphingobacteriia</taxon>
        <taxon>Sphingobacteriales</taxon>
        <taxon>Sphingobacteriaceae</taxon>
        <taxon>Sphingobacterium</taxon>
    </lineage>
</organism>
<accession>A0ABS1R6F5</accession>
<gene>
    <name evidence="2" type="ORF">JKG61_15430</name>
</gene>
<dbReference type="RefSeq" id="WP_202103840.1">
    <property type="nucleotide sequence ID" value="NZ_JAERTY010000008.1"/>
</dbReference>
<reference evidence="2 3" key="1">
    <citation type="submission" date="2021-01" db="EMBL/GenBank/DDBJ databases">
        <title>C459-1 draft genome sequence.</title>
        <authorList>
            <person name="Zhang X.-F."/>
        </authorList>
    </citation>
    <scope>NUCLEOTIDE SEQUENCE [LARGE SCALE GENOMIC DNA]</scope>
    <source>
        <strain evidence="3">C459-1</strain>
    </source>
</reference>
<feature type="signal peptide" evidence="1">
    <location>
        <begin position="1"/>
        <end position="19"/>
    </location>
</feature>
<sequence>MKRLLLVFLSAAFYMPLQAQSFYTLIQGGGNLGLANPGYQGAFNGYSLHFIFGKNFDDKAYVGLGLGNERLKGSYRTTKAGEYDLDKRFNYDQNLFPIFVDGRVPFAPLGDNGRLGVLANGGYAPKISPQYDRGFVFKSGVFYLHEAPGKTDWTVSASYGYQQLNKNIIGNDFRHQHLNISVGLMLK</sequence>
<feature type="chain" id="PRO_5046227450" description="Outer membrane protein beta-barrel domain-containing protein" evidence="1">
    <location>
        <begin position="20"/>
        <end position="187"/>
    </location>
</feature>
<dbReference type="Proteomes" id="UP000625283">
    <property type="component" value="Unassembled WGS sequence"/>
</dbReference>
<evidence type="ECO:0000256" key="1">
    <source>
        <dbReference type="SAM" id="SignalP"/>
    </source>
</evidence>